<dbReference type="OrthoDB" id="7568484at2"/>
<dbReference type="EMBL" id="FXBL01000004">
    <property type="protein sequence ID" value="SMH31284.1"/>
    <property type="molecule type" value="Genomic_DNA"/>
</dbReference>
<comment type="similarity">
    <text evidence="1">Belongs to the short-chain dehydrogenases/reductases (SDR) family.</text>
</comment>
<dbReference type="InterPro" id="IPR051122">
    <property type="entry name" value="SDR_DHRS6-like"/>
</dbReference>
<dbReference type="FunFam" id="3.40.50.720:FF:000084">
    <property type="entry name" value="Short-chain dehydrogenase reductase"/>
    <property type="match status" value="1"/>
</dbReference>
<organism evidence="4 5">
    <name type="scientific">Mesorhizobium australicum</name>
    <dbReference type="NCBI Taxonomy" id="536018"/>
    <lineage>
        <taxon>Bacteria</taxon>
        <taxon>Pseudomonadati</taxon>
        <taxon>Pseudomonadota</taxon>
        <taxon>Alphaproteobacteria</taxon>
        <taxon>Hyphomicrobiales</taxon>
        <taxon>Phyllobacteriaceae</taxon>
        <taxon>Mesorhizobium</taxon>
    </lineage>
</organism>
<evidence type="ECO:0000256" key="2">
    <source>
        <dbReference type="ARBA" id="ARBA00023002"/>
    </source>
</evidence>
<keyword evidence="2" id="KW-0560">Oxidoreductase</keyword>
<dbReference type="PANTHER" id="PTHR43477">
    <property type="entry name" value="DIHYDROANTICAPSIN 7-DEHYDROGENASE"/>
    <property type="match status" value="1"/>
</dbReference>
<dbReference type="Gene3D" id="3.40.50.720">
    <property type="entry name" value="NAD(P)-binding Rossmann-like Domain"/>
    <property type="match status" value="1"/>
</dbReference>
<dbReference type="SMART" id="SM00822">
    <property type="entry name" value="PKS_KR"/>
    <property type="match status" value="1"/>
</dbReference>
<dbReference type="InterPro" id="IPR057326">
    <property type="entry name" value="KR_dom"/>
</dbReference>
<dbReference type="SUPFAM" id="SSF51735">
    <property type="entry name" value="NAD(P)-binding Rossmann-fold domains"/>
    <property type="match status" value="1"/>
</dbReference>
<dbReference type="InterPro" id="IPR002347">
    <property type="entry name" value="SDR_fam"/>
</dbReference>
<proteinExistence type="inferred from homology"/>
<dbReference type="PANTHER" id="PTHR43477:SF1">
    <property type="entry name" value="DIHYDROANTICAPSIN 7-DEHYDROGENASE"/>
    <property type="match status" value="1"/>
</dbReference>
<dbReference type="CDD" id="cd05233">
    <property type="entry name" value="SDR_c"/>
    <property type="match status" value="1"/>
</dbReference>
<name>A0A1X7N1Y2_9HYPH</name>
<sequence length="240" mass="24901">MMRDQSDSDVCVVTGGGRGIGKAVVDRFRLGGATVHSVDLGFPSGGPDDGVVRHECDITDLAAVERLAGAIGKVDVLVNNAAAVTRAVPITELTPEEWQKTMSVNITGTFNVTRSFLPAMRKGGRIVNLASTFAHVGSPGRVAYSTTKGAMLAFTRSLALDCAPLGIRVNSVSPGGIATDRLVELFGSQQAAEDYLAPLHPIGRTGTPADIADAIWFLASPGASFMTGADLLVDGGYTAQ</sequence>
<dbReference type="AlphaFoldDB" id="A0A1X7N1Y2"/>
<gene>
    <name evidence="4" type="ORF">SAMN02982922_1144</name>
</gene>
<dbReference type="GO" id="GO:0016491">
    <property type="term" value="F:oxidoreductase activity"/>
    <property type="evidence" value="ECO:0007669"/>
    <property type="project" value="UniProtKB-KW"/>
</dbReference>
<dbReference type="PROSITE" id="PS00061">
    <property type="entry name" value="ADH_SHORT"/>
    <property type="match status" value="1"/>
</dbReference>
<evidence type="ECO:0000313" key="5">
    <source>
        <dbReference type="Proteomes" id="UP000193083"/>
    </source>
</evidence>
<dbReference type="InterPro" id="IPR036291">
    <property type="entry name" value="NAD(P)-bd_dom_sf"/>
</dbReference>
<feature type="domain" description="Ketoreductase" evidence="3">
    <location>
        <begin position="9"/>
        <end position="180"/>
    </location>
</feature>
<dbReference type="PRINTS" id="PR00081">
    <property type="entry name" value="GDHRDH"/>
</dbReference>
<dbReference type="PRINTS" id="PR00080">
    <property type="entry name" value="SDRFAMILY"/>
</dbReference>
<accession>A0A1X7N1Y2</accession>
<protein>
    <submittedName>
        <fullName evidence="4">NAD(P)-dependent dehydrogenase, short-chain alcohol dehydrogenase family</fullName>
    </submittedName>
</protein>
<dbReference type="Proteomes" id="UP000193083">
    <property type="component" value="Unassembled WGS sequence"/>
</dbReference>
<reference evidence="4 5" key="1">
    <citation type="submission" date="2017-04" db="EMBL/GenBank/DDBJ databases">
        <authorList>
            <person name="Afonso C.L."/>
            <person name="Miller P.J."/>
            <person name="Scott M.A."/>
            <person name="Spackman E."/>
            <person name="Goraichik I."/>
            <person name="Dimitrov K.M."/>
            <person name="Suarez D.L."/>
            <person name="Swayne D.E."/>
        </authorList>
    </citation>
    <scope>NUCLEOTIDE SEQUENCE [LARGE SCALE GENOMIC DNA]</scope>
    <source>
        <strain evidence="4 5">B5P</strain>
    </source>
</reference>
<evidence type="ECO:0000313" key="4">
    <source>
        <dbReference type="EMBL" id="SMH31284.1"/>
    </source>
</evidence>
<keyword evidence="5" id="KW-1185">Reference proteome</keyword>
<dbReference type="InterPro" id="IPR020904">
    <property type="entry name" value="Sc_DH/Rdtase_CS"/>
</dbReference>
<dbReference type="Pfam" id="PF13561">
    <property type="entry name" value="adh_short_C2"/>
    <property type="match status" value="1"/>
</dbReference>
<evidence type="ECO:0000256" key="1">
    <source>
        <dbReference type="ARBA" id="ARBA00006484"/>
    </source>
</evidence>
<evidence type="ECO:0000259" key="3">
    <source>
        <dbReference type="SMART" id="SM00822"/>
    </source>
</evidence>